<organism evidence="2 3">
    <name type="scientific">Marivirga atlantica</name>
    <dbReference type="NCBI Taxonomy" id="1548457"/>
    <lineage>
        <taxon>Bacteria</taxon>
        <taxon>Pseudomonadati</taxon>
        <taxon>Bacteroidota</taxon>
        <taxon>Cytophagia</taxon>
        <taxon>Cytophagales</taxon>
        <taxon>Marivirgaceae</taxon>
        <taxon>Marivirga</taxon>
    </lineage>
</organism>
<dbReference type="SUPFAM" id="SSF159888">
    <property type="entry name" value="YdhG-like"/>
    <property type="match status" value="1"/>
</dbReference>
<proteinExistence type="predicted"/>
<name>A0A937ADB7_9BACT</name>
<dbReference type="EMBL" id="JAERQG010000004">
    <property type="protein sequence ID" value="MBL0766710.1"/>
    <property type="molecule type" value="Genomic_DNA"/>
</dbReference>
<keyword evidence="3" id="KW-1185">Reference proteome</keyword>
<evidence type="ECO:0000313" key="2">
    <source>
        <dbReference type="EMBL" id="MBL0766710.1"/>
    </source>
</evidence>
<reference evidence="2" key="1">
    <citation type="submission" date="2021-01" db="EMBL/GenBank/DDBJ databases">
        <title>Marivirga sp. nov., isolated from intertidal surface sediments.</title>
        <authorList>
            <person name="Zhang M."/>
        </authorList>
    </citation>
    <scope>NUCLEOTIDE SEQUENCE</scope>
    <source>
        <strain evidence="2">SM1354</strain>
    </source>
</reference>
<sequence>MKNLIVKSSKAADQVFAAYPSHIKEKMLKLREMVISVAQELDEIKKLNIELKWGEPSFITSIGSTLRMDWKPKTPDEYAMYFQCNSRLINTFKTVYGDLFTYEGNRAILFKLNDELPEEQLQECIKVALTYHKVKDLLTLGL</sequence>
<feature type="domain" description="YdhG-like" evidence="1">
    <location>
        <begin position="24"/>
        <end position="128"/>
    </location>
</feature>
<dbReference type="Proteomes" id="UP000642920">
    <property type="component" value="Unassembled WGS sequence"/>
</dbReference>
<comment type="caution">
    <text evidence="2">The sequence shown here is derived from an EMBL/GenBank/DDBJ whole genome shotgun (WGS) entry which is preliminary data.</text>
</comment>
<accession>A0A937ADB7</accession>
<dbReference type="AlphaFoldDB" id="A0A937ADB7"/>
<evidence type="ECO:0000259" key="1">
    <source>
        <dbReference type="Pfam" id="PF08818"/>
    </source>
</evidence>
<dbReference type="InterPro" id="IPR014922">
    <property type="entry name" value="YdhG-like"/>
</dbReference>
<gene>
    <name evidence="2" type="ORF">JKP34_15690</name>
</gene>
<evidence type="ECO:0000313" key="3">
    <source>
        <dbReference type="Proteomes" id="UP000642920"/>
    </source>
</evidence>
<dbReference type="Pfam" id="PF08818">
    <property type="entry name" value="DUF1801"/>
    <property type="match status" value="1"/>
</dbReference>
<dbReference type="RefSeq" id="WP_201923553.1">
    <property type="nucleotide sequence ID" value="NZ_JAERQG010000004.1"/>
</dbReference>
<protein>
    <submittedName>
        <fullName evidence="2">DUF1801 domain-containing protein</fullName>
    </submittedName>
</protein>